<accession>A0A0M3APL2</accession>
<dbReference type="Gene3D" id="3.10.450.50">
    <property type="match status" value="1"/>
</dbReference>
<reference evidence="3 4" key="1">
    <citation type="submission" date="2015-04" db="EMBL/GenBank/DDBJ databases">
        <title>Genome sequence of aromatic hydrocarbons-degrading Sphingobium chungbukense DJ77.</title>
        <authorList>
            <person name="Kim Y.-C."/>
            <person name="Chae J.-C."/>
        </authorList>
    </citation>
    <scope>NUCLEOTIDE SEQUENCE [LARGE SCALE GENOMIC DNA]</scope>
    <source>
        <strain evidence="3 4">DJ77</strain>
    </source>
</reference>
<evidence type="ECO:0000313" key="3">
    <source>
        <dbReference type="EMBL" id="KKW90474.1"/>
    </source>
</evidence>
<dbReference type="PATRIC" id="fig|56193.3.peg.4295"/>
<keyword evidence="2" id="KW-0560">Oxidoreductase</keyword>
<evidence type="ECO:0000313" key="4">
    <source>
        <dbReference type="Proteomes" id="UP000033874"/>
    </source>
</evidence>
<comment type="caution">
    <text evidence="3">The sequence shown here is derived from an EMBL/GenBank/DDBJ whole genome shotgun (WGS) entry which is preliminary data.</text>
</comment>
<dbReference type="PANTHER" id="PTHR41534:SF1">
    <property type="entry name" value="BLR3401 PROTEIN"/>
    <property type="match status" value="1"/>
</dbReference>
<comment type="similarity">
    <text evidence="1">Belongs to the bacterial ring-hydroxylating dioxygenase beta subunit family.</text>
</comment>
<evidence type="ECO:0000256" key="1">
    <source>
        <dbReference type="ARBA" id="ARBA00009570"/>
    </source>
</evidence>
<keyword evidence="4" id="KW-1185">Reference proteome</keyword>
<dbReference type="GO" id="GO:0019380">
    <property type="term" value="P:3-phenylpropionate catabolic process"/>
    <property type="evidence" value="ECO:0007669"/>
    <property type="project" value="TreeGrafter"/>
</dbReference>
<dbReference type="InterPro" id="IPR000391">
    <property type="entry name" value="Rng_hydr_dOase-bsu"/>
</dbReference>
<proteinExistence type="inferred from homology"/>
<dbReference type="Proteomes" id="UP000033874">
    <property type="component" value="Unassembled WGS sequence"/>
</dbReference>
<dbReference type="Pfam" id="PF00866">
    <property type="entry name" value="Ring_hydroxyl_B"/>
    <property type="match status" value="1"/>
</dbReference>
<dbReference type="EMBL" id="LBIC01000010">
    <property type="protein sequence ID" value="KKW90474.1"/>
    <property type="molecule type" value="Genomic_DNA"/>
</dbReference>
<dbReference type="PANTHER" id="PTHR41534">
    <property type="entry name" value="BLR3401 PROTEIN"/>
    <property type="match status" value="1"/>
</dbReference>
<organism evidence="3 4">
    <name type="scientific">Sphingobium chungbukense</name>
    <dbReference type="NCBI Taxonomy" id="56193"/>
    <lineage>
        <taxon>Bacteria</taxon>
        <taxon>Pseudomonadati</taxon>
        <taxon>Pseudomonadota</taxon>
        <taxon>Alphaproteobacteria</taxon>
        <taxon>Sphingomonadales</taxon>
        <taxon>Sphingomonadaceae</taxon>
        <taxon>Sphingobium</taxon>
    </lineage>
</organism>
<dbReference type="InterPro" id="IPR032710">
    <property type="entry name" value="NTF2-like_dom_sf"/>
</dbReference>
<dbReference type="STRING" id="56193.YP76_20445"/>
<dbReference type="GO" id="GO:0016491">
    <property type="term" value="F:oxidoreductase activity"/>
    <property type="evidence" value="ECO:0007669"/>
    <property type="project" value="UniProtKB-KW"/>
</dbReference>
<dbReference type="CDD" id="cd00667">
    <property type="entry name" value="ring_hydroxylating_dioxygenases_beta"/>
    <property type="match status" value="1"/>
</dbReference>
<gene>
    <name evidence="3" type="ORF">YP76_20445</name>
</gene>
<evidence type="ECO:0008006" key="5">
    <source>
        <dbReference type="Google" id="ProtNLM"/>
    </source>
</evidence>
<sequence>MYKYDPPSLYVTDAFYDWLVDVSLDLDASKFRGEVVSADIQGEIEQLLAAEARLLDQKAFSTWLDLYHDECAYWIPSEWPAPDPRKTVTLEFHDLRRLLDRAARLETGLAYSQYPASRTSRVLSGVEIWASEGRSDEWRVRCNFALSEFRNGFNRVLAGWNGFVIRRTDDGLRVVLKQINLIDCDRPQGNNSFFL</sequence>
<name>A0A0M3APL2_9SPHN</name>
<evidence type="ECO:0000256" key="2">
    <source>
        <dbReference type="ARBA" id="ARBA00023002"/>
    </source>
</evidence>
<protein>
    <recommendedName>
        <fullName evidence="5">Aromatic-ring-hydroxylating dioxygenase</fullName>
    </recommendedName>
</protein>
<dbReference type="SUPFAM" id="SSF54427">
    <property type="entry name" value="NTF2-like"/>
    <property type="match status" value="1"/>
</dbReference>
<dbReference type="AlphaFoldDB" id="A0A0M3APL2"/>